<dbReference type="Pfam" id="PF05485">
    <property type="entry name" value="THAP"/>
    <property type="match status" value="1"/>
</dbReference>
<comment type="caution">
    <text evidence="7">The sequence shown here is derived from an EMBL/GenBank/DDBJ whole genome shotgun (WGS) entry which is preliminary data.</text>
</comment>
<sequence length="185" mass="21833">MNNMENNEVEPEEFTTIFVKEEMNNMERNEDEPEEFTNSFIKEEMNEIENNEVEPEEFTTIFIKEKESTNKSRDKCCFTGCGRTQQKHPKLHFFRFPTIRTNICAQWLINCANETLYSLPTKTLLRKRVCELHFTSDSFTSDMKNYLKKDAVPTIINVSYEQQPSTSSPIIAYFDRLLILNIKNT</sequence>
<evidence type="ECO:0000259" key="6">
    <source>
        <dbReference type="PROSITE" id="PS50950"/>
    </source>
</evidence>
<dbReference type="SMART" id="SM00692">
    <property type="entry name" value="DM3"/>
    <property type="match status" value="1"/>
</dbReference>
<name>A0A482XGQ4_LAOST</name>
<dbReference type="InterPro" id="IPR026516">
    <property type="entry name" value="THAP1/10"/>
</dbReference>
<dbReference type="EMBL" id="QKKF02010263">
    <property type="protein sequence ID" value="RZF44897.1"/>
    <property type="molecule type" value="Genomic_DNA"/>
</dbReference>
<feature type="domain" description="THAP-type" evidence="6">
    <location>
        <begin position="71"/>
        <end position="156"/>
    </location>
</feature>
<accession>A0A482XGQ4</accession>
<dbReference type="SUPFAM" id="SSF57716">
    <property type="entry name" value="Glucocorticoid receptor-like (DNA-binding domain)"/>
    <property type="match status" value="1"/>
</dbReference>
<dbReference type="AlphaFoldDB" id="A0A482XGQ4"/>
<keyword evidence="2 5" id="KW-0863">Zinc-finger</keyword>
<dbReference type="PROSITE" id="PS50950">
    <property type="entry name" value="ZF_THAP"/>
    <property type="match status" value="1"/>
</dbReference>
<keyword evidence="8" id="KW-1185">Reference proteome</keyword>
<dbReference type="PANTHER" id="PTHR46600:SF11">
    <property type="entry name" value="THAP DOMAIN-CONTAINING PROTEIN 10"/>
    <property type="match status" value="1"/>
</dbReference>
<protein>
    <recommendedName>
        <fullName evidence="6">THAP-type domain-containing protein</fullName>
    </recommendedName>
</protein>
<keyword evidence="1" id="KW-0479">Metal-binding</keyword>
<dbReference type="PANTHER" id="PTHR46600">
    <property type="entry name" value="THAP DOMAIN-CONTAINING"/>
    <property type="match status" value="1"/>
</dbReference>
<evidence type="ECO:0000313" key="7">
    <source>
        <dbReference type="EMBL" id="RZF44897.1"/>
    </source>
</evidence>
<keyword evidence="3" id="KW-0862">Zinc</keyword>
<organism evidence="7 8">
    <name type="scientific">Laodelphax striatellus</name>
    <name type="common">Small brown planthopper</name>
    <name type="synonym">Delphax striatella</name>
    <dbReference type="NCBI Taxonomy" id="195883"/>
    <lineage>
        <taxon>Eukaryota</taxon>
        <taxon>Metazoa</taxon>
        <taxon>Ecdysozoa</taxon>
        <taxon>Arthropoda</taxon>
        <taxon>Hexapoda</taxon>
        <taxon>Insecta</taxon>
        <taxon>Pterygota</taxon>
        <taxon>Neoptera</taxon>
        <taxon>Paraneoptera</taxon>
        <taxon>Hemiptera</taxon>
        <taxon>Auchenorrhyncha</taxon>
        <taxon>Fulgoroidea</taxon>
        <taxon>Delphacidae</taxon>
        <taxon>Criomorphinae</taxon>
        <taxon>Laodelphax</taxon>
    </lineage>
</organism>
<evidence type="ECO:0000256" key="2">
    <source>
        <dbReference type="ARBA" id="ARBA00022771"/>
    </source>
</evidence>
<evidence type="ECO:0000256" key="4">
    <source>
        <dbReference type="ARBA" id="ARBA00023125"/>
    </source>
</evidence>
<dbReference type="InterPro" id="IPR006612">
    <property type="entry name" value="THAP_Znf"/>
</dbReference>
<evidence type="ECO:0000256" key="5">
    <source>
        <dbReference type="PROSITE-ProRule" id="PRU00309"/>
    </source>
</evidence>
<evidence type="ECO:0000256" key="1">
    <source>
        <dbReference type="ARBA" id="ARBA00022723"/>
    </source>
</evidence>
<gene>
    <name evidence="7" type="ORF">LSTR_LSTR004522</name>
</gene>
<dbReference type="Proteomes" id="UP000291343">
    <property type="component" value="Unassembled WGS sequence"/>
</dbReference>
<reference evidence="7 8" key="1">
    <citation type="journal article" date="2017" name="Gigascience">
        <title>Genome sequence of the small brown planthopper, Laodelphax striatellus.</title>
        <authorList>
            <person name="Zhu J."/>
            <person name="Jiang F."/>
            <person name="Wang X."/>
            <person name="Yang P."/>
            <person name="Bao Y."/>
            <person name="Zhao W."/>
            <person name="Wang W."/>
            <person name="Lu H."/>
            <person name="Wang Q."/>
            <person name="Cui N."/>
            <person name="Li J."/>
            <person name="Chen X."/>
            <person name="Luo L."/>
            <person name="Yu J."/>
            <person name="Kang L."/>
            <person name="Cui F."/>
        </authorList>
    </citation>
    <scope>NUCLEOTIDE SEQUENCE [LARGE SCALE GENOMIC DNA]</scope>
    <source>
        <strain evidence="7">Lst14</strain>
    </source>
</reference>
<dbReference type="GO" id="GO:0043565">
    <property type="term" value="F:sequence-specific DNA binding"/>
    <property type="evidence" value="ECO:0007669"/>
    <property type="project" value="InterPro"/>
</dbReference>
<evidence type="ECO:0000256" key="3">
    <source>
        <dbReference type="ARBA" id="ARBA00022833"/>
    </source>
</evidence>
<dbReference type="GO" id="GO:0008270">
    <property type="term" value="F:zinc ion binding"/>
    <property type="evidence" value="ECO:0007669"/>
    <property type="project" value="UniProtKB-KW"/>
</dbReference>
<keyword evidence="4 5" id="KW-0238">DNA-binding</keyword>
<dbReference type="SMART" id="SM00980">
    <property type="entry name" value="THAP"/>
    <property type="match status" value="1"/>
</dbReference>
<dbReference type="InParanoid" id="A0A482XGQ4"/>
<proteinExistence type="predicted"/>
<dbReference type="OrthoDB" id="5982876at2759"/>
<evidence type="ECO:0000313" key="8">
    <source>
        <dbReference type="Proteomes" id="UP000291343"/>
    </source>
</evidence>